<dbReference type="AlphaFoldDB" id="A0A853I3M2"/>
<organism evidence="2 3">
    <name type="scientific">Spartinivicinus marinus</name>
    <dbReference type="NCBI Taxonomy" id="2994442"/>
    <lineage>
        <taxon>Bacteria</taxon>
        <taxon>Pseudomonadati</taxon>
        <taxon>Pseudomonadota</taxon>
        <taxon>Gammaproteobacteria</taxon>
        <taxon>Oceanospirillales</taxon>
        <taxon>Zooshikellaceae</taxon>
        <taxon>Spartinivicinus</taxon>
    </lineage>
</organism>
<evidence type="ECO:0000256" key="1">
    <source>
        <dbReference type="SAM" id="SignalP"/>
    </source>
</evidence>
<feature type="chain" id="PRO_5032949137" evidence="1">
    <location>
        <begin position="19"/>
        <end position="507"/>
    </location>
</feature>
<dbReference type="PROSITE" id="PS51257">
    <property type="entry name" value="PROKAR_LIPOPROTEIN"/>
    <property type="match status" value="1"/>
</dbReference>
<sequence>MWCRVFFLVTLLILTSCAAIKPQPVKPLADIQLAGLTCEAGLALLHQQVIQANVQDAQLHPVPGTTYLGINRFLLSLAPHIKTPTQQQAWLNELTTVNQDKWQVEIANLTGQTNHPWHQYANSCLAKQTQQLLNNQHLFTQLKQMAPPNEYQQWAQVAGIYPITQYFLVPGIKKWHEDVHQQFNQPLTGTMQVYSPATSFTGALPNQRNKKTHQTILPKQLKQWLTKASKQHPLTLPQLPTIQLEQVAQSLAPHWAIQQQGRFDLPGTPVWQNNQWYISPAKATVYWRPSYATLQGRHLLQLNYFIWFSERPANHWFDILAGNIDGVIWRVTLDTDGTPLLYDTIHSCGCYHTFMPVSDRLVAKPTSGQLEPPLIIQNPANTIPEIKHKLSPATLQPAVVAVNSIDHWVLGVGHFPVSAMHTYQLKPYDNLRSLMIGPQQRKNLFDNTGFIKGTERPERWLFWPSGVPSAGTMRQWGHHATAFIGERYFDDPALIEKLFSYHNEAIK</sequence>
<gene>
    <name evidence="2" type="ORF">H0A36_14470</name>
</gene>
<accession>A0A853I3M2</accession>
<reference evidence="2 3" key="1">
    <citation type="submission" date="2020-07" db="EMBL/GenBank/DDBJ databases">
        <title>Endozoicomonas sp. nov., isolated from sediment.</title>
        <authorList>
            <person name="Gu T."/>
        </authorList>
    </citation>
    <scope>NUCLEOTIDE SEQUENCE [LARGE SCALE GENOMIC DNA]</scope>
    <source>
        <strain evidence="2 3">SM1973</strain>
    </source>
</reference>
<evidence type="ECO:0000313" key="2">
    <source>
        <dbReference type="EMBL" id="NYZ67219.1"/>
    </source>
</evidence>
<dbReference type="Proteomes" id="UP000569732">
    <property type="component" value="Unassembled WGS sequence"/>
</dbReference>
<feature type="signal peptide" evidence="1">
    <location>
        <begin position="1"/>
        <end position="18"/>
    </location>
</feature>
<proteinExistence type="predicted"/>
<dbReference type="EMBL" id="JACCKB010000022">
    <property type="protein sequence ID" value="NYZ67219.1"/>
    <property type="molecule type" value="Genomic_DNA"/>
</dbReference>
<comment type="caution">
    <text evidence="2">The sequence shown here is derived from an EMBL/GenBank/DDBJ whole genome shotgun (WGS) entry which is preliminary data.</text>
</comment>
<keyword evidence="3" id="KW-1185">Reference proteome</keyword>
<evidence type="ECO:0000313" key="3">
    <source>
        <dbReference type="Proteomes" id="UP000569732"/>
    </source>
</evidence>
<protein>
    <submittedName>
        <fullName evidence="2">Uncharacterized protein</fullName>
    </submittedName>
</protein>
<dbReference type="RefSeq" id="WP_180569243.1">
    <property type="nucleotide sequence ID" value="NZ_JACCKB010000022.1"/>
</dbReference>
<name>A0A853I3M2_9GAMM</name>
<keyword evidence="1" id="KW-0732">Signal</keyword>